<name>A0A5A9YYJ2_9RHOB</name>
<keyword evidence="5" id="KW-1185">Reference proteome</keyword>
<organism evidence="4 5">
    <name type="scientific">Aquicoccus porphyridii</name>
    <dbReference type="NCBI Taxonomy" id="1852029"/>
    <lineage>
        <taxon>Bacteria</taxon>
        <taxon>Pseudomonadati</taxon>
        <taxon>Pseudomonadota</taxon>
        <taxon>Alphaproteobacteria</taxon>
        <taxon>Rhodobacterales</taxon>
        <taxon>Paracoccaceae</taxon>
        <taxon>Aquicoccus</taxon>
    </lineage>
</organism>
<dbReference type="AlphaFoldDB" id="A0A5A9YYJ2"/>
<evidence type="ECO:0000256" key="2">
    <source>
        <dbReference type="ARBA" id="ARBA00013346"/>
    </source>
</evidence>
<dbReference type="InterPro" id="IPR029063">
    <property type="entry name" value="SAM-dependent_MTases_sf"/>
</dbReference>
<dbReference type="SUPFAM" id="SSF53335">
    <property type="entry name" value="S-adenosyl-L-methionine-dependent methyltransferases"/>
    <property type="match status" value="1"/>
</dbReference>
<evidence type="ECO:0000313" key="5">
    <source>
        <dbReference type="Proteomes" id="UP000325291"/>
    </source>
</evidence>
<keyword evidence="4" id="KW-0808">Transferase</keyword>
<evidence type="ECO:0000256" key="1">
    <source>
        <dbReference type="ARBA" id="ARBA00005369"/>
    </source>
</evidence>
<comment type="similarity">
    <text evidence="1">Belongs to the methyltransferase superfamily. L-isoaspartyl/D-aspartyl protein methyltransferase family.</text>
</comment>
<dbReference type="GO" id="GO:0005737">
    <property type="term" value="C:cytoplasm"/>
    <property type="evidence" value="ECO:0007669"/>
    <property type="project" value="TreeGrafter"/>
</dbReference>
<gene>
    <name evidence="4" type="ORF">FLO80_19465</name>
</gene>
<reference evidence="4 5" key="1">
    <citation type="submission" date="2019-07" db="EMBL/GenBank/DDBJ databases">
        <title>Aquicoccus porphyridii gen. nov., sp. nov., isolated from a small marine red alga, Porphyridium marinum.</title>
        <authorList>
            <person name="Liu L."/>
        </authorList>
    </citation>
    <scope>NUCLEOTIDE SEQUENCE [LARGE SCALE GENOMIC DNA]</scope>
    <source>
        <strain evidence="4 5">L1 8-17</strain>
    </source>
</reference>
<dbReference type="Pfam" id="PF01135">
    <property type="entry name" value="PCMT"/>
    <property type="match status" value="1"/>
</dbReference>
<evidence type="ECO:0000256" key="3">
    <source>
        <dbReference type="ARBA" id="ARBA00030757"/>
    </source>
</evidence>
<dbReference type="EMBL" id="VINQ01000022">
    <property type="protein sequence ID" value="KAA0909929.1"/>
    <property type="molecule type" value="Genomic_DNA"/>
</dbReference>
<dbReference type="Proteomes" id="UP000325291">
    <property type="component" value="Unassembled WGS sequence"/>
</dbReference>
<protein>
    <recommendedName>
        <fullName evidence="2">Protein-L-isoaspartate O-methyltransferase</fullName>
    </recommendedName>
    <alternativeName>
        <fullName evidence="3">Protein L-isoaspartyl methyltransferase</fullName>
    </alternativeName>
</protein>
<dbReference type="GO" id="GO:0004719">
    <property type="term" value="F:protein-L-isoaspartate (D-aspartate) O-methyltransferase activity"/>
    <property type="evidence" value="ECO:0007669"/>
    <property type="project" value="InterPro"/>
</dbReference>
<keyword evidence="4" id="KW-0489">Methyltransferase</keyword>
<dbReference type="GO" id="GO:0032259">
    <property type="term" value="P:methylation"/>
    <property type="evidence" value="ECO:0007669"/>
    <property type="project" value="UniProtKB-KW"/>
</dbReference>
<sequence length="218" mass="23680">MTDFAMRRTMMVDTQIRPSDVTKYPIIEALLSVPREMFVPTDKREVAYMGEHIDLGGNRVILDPRTLAKMLDALDIQNDELVLDIGVGLGYSAAVIARMAEAVVAVEEEESLAETGQTNLVEAGADNVVMHVGPLTEGAAQHGPYDVIILEGAVAHLPEALTDQLKDGGRMAVLFGGESEQGQVRIGYKIDGRMNWRFAFDAGAPVLPGFEKHTAFVL</sequence>
<dbReference type="PANTHER" id="PTHR11579">
    <property type="entry name" value="PROTEIN-L-ISOASPARTATE O-METHYLTRANSFERASE"/>
    <property type="match status" value="1"/>
</dbReference>
<comment type="caution">
    <text evidence="4">The sequence shown here is derived from an EMBL/GenBank/DDBJ whole genome shotgun (WGS) entry which is preliminary data.</text>
</comment>
<accession>A0A5A9YYJ2</accession>
<evidence type="ECO:0000313" key="4">
    <source>
        <dbReference type="EMBL" id="KAA0909929.1"/>
    </source>
</evidence>
<dbReference type="RefSeq" id="WP_111367565.1">
    <property type="nucleotide sequence ID" value="NZ_VINQ01000022.1"/>
</dbReference>
<dbReference type="PANTHER" id="PTHR11579:SF18">
    <property type="entry name" value="PROTEIN-L-ISOASPARTATE O-METHYLTRANSFERASE"/>
    <property type="match status" value="1"/>
</dbReference>
<dbReference type="CDD" id="cd02440">
    <property type="entry name" value="AdoMet_MTases"/>
    <property type="match status" value="1"/>
</dbReference>
<dbReference type="Gene3D" id="3.40.50.150">
    <property type="entry name" value="Vaccinia Virus protein VP39"/>
    <property type="match status" value="1"/>
</dbReference>
<proteinExistence type="inferred from homology"/>
<dbReference type="InterPro" id="IPR000682">
    <property type="entry name" value="PCMT"/>
</dbReference>